<feature type="transmembrane region" description="Helical" evidence="2">
    <location>
        <begin position="71"/>
        <end position="91"/>
    </location>
</feature>
<dbReference type="Proteomes" id="UP000599024">
    <property type="component" value="Unassembled WGS sequence"/>
</dbReference>
<sequence>MFVINNFLMAVAQLIDFLLTIYMWMIIGRAVISWVNADPYNPVVRFLYEITEPPLAKIRRFLPLSMGGIDFSPMILIMGIMFLQSFLVPTLKQIAMSFG</sequence>
<evidence type="ECO:0000313" key="3">
    <source>
        <dbReference type="EMBL" id="MBC8208580.1"/>
    </source>
</evidence>
<dbReference type="PANTHER" id="PTHR33219:SF14">
    <property type="entry name" value="PROTEIN COFACTOR ASSEMBLY OF COMPLEX C SUBUNIT B CCB3, CHLOROPLASTIC-RELATED"/>
    <property type="match status" value="1"/>
</dbReference>
<comment type="similarity">
    <text evidence="1">Belongs to the YggT family.</text>
</comment>
<dbReference type="EMBL" id="JACNLK010000045">
    <property type="protein sequence ID" value="MBC8208580.1"/>
    <property type="molecule type" value="Genomic_DNA"/>
</dbReference>
<feature type="transmembrane region" description="Helical" evidence="2">
    <location>
        <begin position="7"/>
        <end position="27"/>
    </location>
</feature>
<keyword evidence="2" id="KW-1133">Transmembrane helix</keyword>
<dbReference type="AlphaFoldDB" id="A0A8J6NBR1"/>
<dbReference type="PANTHER" id="PTHR33219">
    <property type="entry name" value="YLMG HOMOLOG PROTEIN 2, CHLOROPLASTIC"/>
    <property type="match status" value="1"/>
</dbReference>
<protein>
    <submittedName>
        <fullName evidence="3">YggT family protein</fullName>
    </submittedName>
</protein>
<dbReference type="Pfam" id="PF02325">
    <property type="entry name" value="CCB3_YggT"/>
    <property type="match status" value="1"/>
</dbReference>
<evidence type="ECO:0000256" key="2">
    <source>
        <dbReference type="SAM" id="Phobius"/>
    </source>
</evidence>
<reference evidence="3 4" key="1">
    <citation type="submission" date="2020-08" db="EMBL/GenBank/DDBJ databases">
        <title>Bridging the membrane lipid divide: bacteria of the FCB group superphylum have the potential to synthesize archaeal ether lipids.</title>
        <authorList>
            <person name="Villanueva L."/>
            <person name="Von Meijenfeldt F.A.B."/>
            <person name="Westbye A.B."/>
            <person name="Yadav S."/>
            <person name="Hopmans E.C."/>
            <person name="Dutilh B.E."/>
            <person name="Sinninghe Damste J.S."/>
        </authorList>
    </citation>
    <scope>NUCLEOTIDE SEQUENCE [LARGE SCALE GENOMIC DNA]</scope>
    <source>
        <strain evidence="3">NIOZ-UU81</strain>
    </source>
</reference>
<evidence type="ECO:0000313" key="4">
    <source>
        <dbReference type="Proteomes" id="UP000599024"/>
    </source>
</evidence>
<evidence type="ECO:0000256" key="1">
    <source>
        <dbReference type="ARBA" id="ARBA00010894"/>
    </source>
</evidence>
<keyword evidence="2" id="KW-0472">Membrane</keyword>
<organism evidence="3 4">
    <name type="scientific">Candidatus Desulfatifera sulfidica</name>
    <dbReference type="NCBI Taxonomy" id="2841691"/>
    <lineage>
        <taxon>Bacteria</taxon>
        <taxon>Pseudomonadati</taxon>
        <taxon>Thermodesulfobacteriota</taxon>
        <taxon>Desulfobulbia</taxon>
        <taxon>Desulfobulbales</taxon>
        <taxon>Desulfobulbaceae</taxon>
        <taxon>Candidatus Desulfatifera</taxon>
    </lineage>
</organism>
<dbReference type="InterPro" id="IPR003425">
    <property type="entry name" value="CCB3/YggT"/>
</dbReference>
<gene>
    <name evidence="3" type="ORF">H8E79_05385</name>
</gene>
<dbReference type="GO" id="GO:0016020">
    <property type="term" value="C:membrane"/>
    <property type="evidence" value="ECO:0007669"/>
    <property type="project" value="InterPro"/>
</dbReference>
<comment type="caution">
    <text evidence="3">The sequence shown here is derived from an EMBL/GenBank/DDBJ whole genome shotgun (WGS) entry which is preliminary data.</text>
</comment>
<proteinExistence type="inferred from homology"/>
<keyword evidence="2" id="KW-0812">Transmembrane</keyword>
<accession>A0A8J6NBR1</accession>
<name>A0A8J6NBR1_9BACT</name>